<dbReference type="AlphaFoldDB" id="A0A3G2JM00"/>
<gene>
    <name evidence="1" type="ORF">D9753_00260</name>
    <name evidence="2" type="ORF">D9753_36130</name>
</gene>
<name>A0A3G2JM00_9ACTN</name>
<sequence>MMAGMNEQWAGVVGAVAGGVLAGVPALLSASWSRQAQREQTQSQHILLAGQLQSAHLLQVMEPRRRVYGDFIAAVHELRTKSYEAWSGGHPDGYGRLLLVLEDEEFSRRLEHVRAQVSLEGPEAVVAAAEGVMELLATMHARVISIEESDMAAEFGMAGEEVPPPPELAELKPRLDCMITEARQALADHGATVLLPSANH</sequence>
<dbReference type="EMBL" id="CP033073">
    <property type="protein sequence ID" value="AYN43374.1"/>
    <property type="molecule type" value="Genomic_DNA"/>
</dbReference>
<keyword evidence="3" id="KW-1185">Reference proteome</keyword>
<accession>A0A3G2JM00</accession>
<dbReference type="EMBL" id="CP033072">
    <property type="protein sequence ID" value="AYN37693.1"/>
    <property type="molecule type" value="Genomic_DNA"/>
</dbReference>
<evidence type="ECO:0000313" key="3">
    <source>
        <dbReference type="Proteomes" id="UP000268329"/>
    </source>
</evidence>
<protein>
    <submittedName>
        <fullName evidence="2">Uncharacterized protein</fullName>
    </submittedName>
</protein>
<dbReference type="Proteomes" id="UP000268329">
    <property type="component" value="Chromosome"/>
</dbReference>
<organism evidence="2 3">
    <name type="scientific">Streptomyces dangxiongensis</name>
    <dbReference type="NCBI Taxonomy" id="1442032"/>
    <lineage>
        <taxon>Bacteria</taxon>
        <taxon>Bacillati</taxon>
        <taxon>Actinomycetota</taxon>
        <taxon>Actinomycetes</taxon>
        <taxon>Kitasatosporales</taxon>
        <taxon>Streptomycetaceae</taxon>
        <taxon>Streptomyces</taxon>
    </lineage>
</organism>
<dbReference type="KEGG" id="sdd:D9753_00260"/>
<proteinExistence type="predicted"/>
<evidence type="ECO:0000313" key="2">
    <source>
        <dbReference type="EMBL" id="AYN43374.1"/>
    </source>
</evidence>
<reference evidence="2 3" key="1">
    <citation type="submission" date="2018-10" db="EMBL/GenBank/DDBJ databases">
        <title>The genome of Streptomyces dangxiongensis Z022.</title>
        <authorList>
            <person name="Zhang B."/>
        </authorList>
    </citation>
    <scope>NUCLEOTIDE SEQUENCE [LARGE SCALE GENOMIC DNA]</scope>
    <source>
        <strain evidence="2 3">Z022</strain>
        <plasmid evidence="1 3">unnamed1</plasmid>
    </source>
</reference>
<geneLocation type="plasmid" evidence="1">
    <name>unnamed1</name>
</geneLocation>
<dbReference type="Proteomes" id="UP000268329">
    <property type="component" value="Plasmid unnamed1"/>
</dbReference>
<evidence type="ECO:0000313" key="1">
    <source>
        <dbReference type="EMBL" id="AYN37693.1"/>
    </source>
</evidence>
<dbReference type="KEGG" id="sdd:D9753_36130"/>
<keyword evidence="1" id="KW-0614">Plasmid</keyword>
<dbReference type="OrthoDB" id="4243130at2"/>